<evidence type="ECO:0000256" key="1">
    <source>
        <dbReference type="SAM" id="MobiDB-lite"/>
    </source>
</evidence>
<evidence type="ECO:0000313" key="4">
    <source>
        <dbReference type="Proteomes" id="UP000291758"/>
    </source>
</evidence>
<keyword evidence="2" id="KW-1133">Transmembrane helix</keyword>
<gene>
    <name evidence="3" type="ORF">ET495_12245</name>
</gene>
<keyword evidence="2" id="KW-0472">Membrane</keyword>
<dbReference type="AlphaFoldDB" id="A0A4P6ETZ1"/>
<name>A0A4P6ETZ1_9MICO</name>
<dbReference type="Proteomes" id="UP000291758">
    <property type="component" value="Chromosome"/>
</dbReference>
<feature type="transmembrane region" description="Helical" evidence="2">
    <location>
        <begin position="72"/>
        <end position="94"/>
    </location>
</feature>
<keyword evidence="2" id="KW-0812">Transmembrane</keyword>
<protein>
    <submittedName>
        <fullName evidence="3">Uncharacterized protein</fullName>
    </submittedName>
</protein>
<sequence length="254" mass="26499">MRATPEPTDAALDEDAPPPGTPPRRWALATLLAAPAVAAYGALVAVVGRGLFLDDAQAAALHEKIPEIGPTTLLWILAATAALPGTTVVAREVLEGRAARRDGREPDRTATERARAWPVVWAGSPVAAIACAAVIAGLTQVFAGGEHGQAAATFAVLAGSWLTLFVAIGWILLVVRTPDEESAPSLEGVEETWMRDAATRAFCETFAVGGAGTLVLAVLGDPVDASLALAGLLVFAQGDFAVRLWLLRRREERA</sequence>
<reference evidence="3 4" key="1">
    <citation type="submission" date="2019-01" db="EMBL/GenBank/DDBJ databases">
        <title>Genome sequencing of strain 2JSPR-7.</title>
        <authorList>
            <person name="Heo J."/>
            <person name="Kim S.-J."/>
            <person name="Kim J.-S."/>
            <person name="Hong S.-B."/>
            <person name="Kwon S.-W."/>
        </authorList>
    </citation>
    <scope>NUCLEOTIDE SEQUENCE [LARGE SCALE GENOMIC DNA]</scope>
    <source>
        <strain evidence="3 4">2JSPR-7</strain>
    </source>
</reference>
<proteinExistence type="predicted"/>
<feature type="transmembrane region" description="Helical" evidence="2">
    <location>
        <begin position="225"/>
        <end position="246"/>
    </location>
</feature>
<feature type="region of interest" description="Disordered" evidence="1">
    <location>
        <begin position="1"/>
        <end position="23"/>
    </location>
</feature>
<feature type="transmembrane region" description="Helical" evidence="2">
    <location>
        <begin position="201"/>
        <end position="219"/>
    </location>
</feature>
<accession>A0A4P6ETZ1</accession>
<feature type="transmembrane region" description="Helical" evidence="2">
    <location>
        <begin position="115"/>
        <end position="138"/>
    </location>
</feature>
<dbReference type="EMBL" id="CP035495">
    <property type="protein sequence ID" value="QAY63877.1"/>
    <property type="molecule type" value="Genomic_DNA"/>
</dbReference>
<organism evidence="3 4">
    <name type="scientific">Xylanimonas allomyrinae</name>
    <dbReference type="NCBI Taxonomy" id="2509459"/>
    <lineage>
        <taxon>Bacteria</taxon>
        <taxon>Bacillati</taxon>
        <taxon>Actinomycetota</taxon>
        <taxon>Actinomycetes</taxon>
        <taxon>Micrococcales</taxon>
        <taxon>Promicromonosporaceae</taxon>
        <taxon>Xylanimonas</taxon>
    </lineage>
</organism>
<feature type="transmembrane region" description="Helical" evidence="2">
    <location>
        <begin position="26"/>
        <end position="52"/>
    </location>
</feature>
<keyword evidence="4" id="KW-1185">Reference proteome</keyword>
<dbReference type="RefSeq" id="WP_129205037.1">
    <property type="nucleotide sequence ID" value="NZ_CP035495.1"/>
</dbReference>
<evidence type="ECO:0000256" key="2">
    <source>
        <dbReference type="SAM" id="Phobius"/>
    </source>
</evidence>
<dbReference type="OrthoDB" id="4883526at2"/>
<dbReference type="KEGG" id="xyl:ET495_12245"/>
<evidence type="ECO:0000313" key="3">
    <source>
        <dbReference type="EMBL" id="QAY63877.1"/>
    </source>
</evidence>
<feature type="transmembrane region" description="Helical" evidence="2">
    <location>
        <begin position="150"/>
        <end position="175"/>
    </location>
</feature>